<dbReference type="SUPFAM" id="SSF54637">
    <property type="entry name" value="Thioesterase/thiol ester dehydrase-isomerase"/>
    <property type="match status" value="1"/>
</dbReference>
<keyword evidence="1" id="KW-0378">Hydrolase</keyword>
<evidence type="ECO:0000256" key="4">
    <source>
        <dbReference type="ARBA" id="ARBA00038381"/>
    </source>
</evidence>
<protein>
    <recommendedName>
        <fullName evidence="6">Medium/long-chain acyl-CoA thioesterase YigI</fullName>
        <ecNumber evidence="5">3.1.2.20</ecNumber>
    </recommendedName>
</protein>
<proteinExistence type="inferred from homology"/>
<dbReference type="CDD" id="cd03443">
    <property type="entry name" value="PaaI_thioesterase"/>
    <property type="match status" value="1"/>
</dbReference>
<dbReference type="PANTHER" id="PTHR43240">
    <property type="entry name" value="1,4-DIHYDROXY-2-NAPHTHOYL-COA THIOESTERASE 1"/>
    <property type="match status" value="1"/>
</dbReference>
<dbReference type="RefSeq" id="WP_096003498.1">
    <property type="nucleotide sequence ID" value="NZ_NTMR01000003.1"/>
</dbReference>
<evidence type="ECO:0000256" key="7">
    <source>
        <dbReference type="ARBA" id="ARBA00048062"/>
    </source>
</evidence>
<comment type="caution">
    <text evidence="9">The sequence shown here is derived from an EMBL/GenBank/DDBJ whole genome shotgun (WGS) entry which is preliminary data.</text>
</comment>
<dbReference type="EC" id="3.1.2.20" evidence="5"/>
<evidence type="ECO:0000256" key="5">
    <source>
        <dbReference type="ARBA" id="ARBA00038894"/>
    </source>
</evidence>
<dbReference type="PANTHER" id="PTHR43240:SF20">
    <property type="entry name" value="MEDIUM_LONG-CHAIN ACYL-COA THIOESTERASE YIGI"/>
    <property type="match status" value="1"/>
</dbReference>
<comment type="similarity">
    <text evidence="4">Belongs to the YigI thioesterase family.</text>
</comment>
<dbReference type="Gene3D" id="3.10.129.10">
    <property type="entry name" value="Hotdog Thioesterase"/>
    <property type="match status" value="1"/>
</dbReference>
<sequence>MNRTQQEIEALVRSGFDRAAFLSDLGVKLVACGPGWVETELPILHRHSQQNGFVHAGVQGTIADHSAGAAAATLLPEGYAPLTVEFKLNLLRPALCETLLCRAEVLKPGKQISVVEAEVFALQKGKKRLFSKATVTLAVVSSDGLA</sequence>
<dbReference type="InterPro" id="IPR006683">
    <property type="entry name" value="Thioestr_dom"/>
</dbReference>
<dbReference type="InterPro" id="IPR003736">
    <property type="entry name" value="PAAI_dom"/>
</dbReference>
<keyword evidence="10" id="KW-1185">Reference proteome</keyword>
<feature type="domain" description="Thioesterase" evidence="8">
    <location>
        <begin position="51"/>
        <end position="123"/>
    </location>
</feature>
<comment type="catalytic activity">
    <reaction evidence="7">
        <text>a medium-chain fatty acyl-CoA + H2O = a medium-chain fatty acid + CoA + H(+)</text>
        <dbReference type="Rhea" id="RHEA:68184"/>
        <dbReference type="ChEBI" id="CHEBI:15377"/>
        <dbReference type="ChEBI" id="CHEBI:15378"/>
        <dbReference type="ChEBI" id="CHEBI:57287"/>
        <dbReference type="ChEBI" id="CHEBI:59558"/>
        <dbReference type="ChEBI" id="CHEBI:90546"/>
    </reaction>
</comment>
<evidence type="ECO:0000256" key="1">
    <source>
        <dbReference type="ARBA" id="ARBA00022801"/>
    </source>
</evidence>
<comment type="catalytic activity">
    <reaction evidence="2">
        <text>a fatty acyl-CoA + H2O = a fatty acid + CoA + H(+)</text>
        <dbReference type="Rhea" id="RHEA:16781"/>
        <dbReference type="ChEBI" id="CHEBI:15377"/>
        <dbReference type="ChEBI" id="CHEBI:15378"/>
        <dbReference type="ChEBI" id="CHEBI:28868"/>
        <dbReference type="ChEBI" id="CHEBI:57287"/>
        <dbReference type="ChEBI" id="CHEBI:77636"/>
        <dbReference type="EC" id="3.1.2.20"/>
    </reaction>
</comment>
<dbReference type="Proteomes" id="UP000242313">
    <property type="component" value="Unassembled WGS sequence"/>
</dbReference>
<evidence type="ECO:0000313" key="10">
    <source>
        <dbReference type="Proteomes" id="UP000242313"/>
    </source>
</evidence>
<dbReference type="AlphaFoldDB" id="A0A2A3ML50"/>
<evidence type="ECO:0000256" key="2">
    <source>
        <dbReference type="ARBA" id="ARBA00035880"/>
    </source>
</evidence>
<reference evidence="9 10" key="1">
    <citation type="submission" date="2017-09" db="EMBL/GenBank/DDBJ databases">
        <title>Pseudomonas abyssi sp. nov. isolated from Abyssopelagic Water.</title>
        <authorList>
            <person name="Wei Y."/>
        </authorList>
    </citation>
    <scope>NUCLEOTIDE SEQUENCE [LARGE SCALE GENOMIC DNA]</scope>
    <source>
        <strain evidence="9 10">MT5</strain>
    </source>
</reference>
<accession>A0A2A3ML50</accession>
<organism evidence="9 10">
    <name type="scientific">Pseudomonas abyssi</name>
    <dbReference type="NCBI Taxonomy" id="170540"/>
    <lineage>
        <taxon>Bacteria</taxon>
        <taxon>Pseudomonadati</taxon>
        <taxon>Pseudomonadota</taxon>
        <taxon>Gammaproteobacteria</taxon>
        <taxon>Pseudomonadales</taxon>
        <taxon>Pseudomonadaceae</taxon>
        <taxon>Pseudomonas</taxon>
    </lineage>
</organism>
<evidence type="ECO:0000256" key="3">
    <source>
        <dbReference type="ARBA" id="ARBA00036002"/>
    </source>
</evidence>
<dbReference type="Pfam" id="PF03061">
    <property type="entry name" value="4HBT"/>
    <property type="match status" value="1"/>
</dbReference>
<name>A0A2A3ML50_9PSED</name>
<evidence type="ECO:0000259" key="8">
    <source>
        <dbReference type="Pfam" id="PF03061"/>
    </source>
</evidence>
<dbReference type="GO" id="GO:0047617">
    <property type="term" value="F:fatty acyl-CoA hydrolase activity"/>
    <property type="evidence" value="ECO:0007669"/>
    <property type="project" value="UniProtKB-EC"/>
</dbReference>
<evidence type="ECO:0000256" key="6">
    <source>
        <dbReference type="ARBA" id="ARBA00040062"/>
    </source>
</evidence>
<dbReference type="EMBL" id="NTMR01000003">
    <property type="protein sequence ID" value="PBK05549.1"/>
    <property type="molecule type" value="Genomic_DNA"/>
</dbReference>
<dbReference type="InterPro" id="IPR029069">
    <property type="entry name" value="HotDog_dom_sf"/>
</dbReference>
<evidence type="ECO:0000313" key="9">
    <source>
        <dbReference type="EMBL" id="PBK05549.1"/>
    </source>
</evidence>
<dbReference type="NCBIfam" id="TIGR00369">
    <property type="entry name" value="unchar_dom_1"/>
    <property type="match status" value="1"/>
</dbReference>
<gene>
    <name evidence="9" type="ORF">CNQ84_03340</name>
</gene>
<comment type="catalytic activity">
    <reaction evidence="3">
        <text>a long-chain fatty acyl-CoA + H2O = a long-chain fatty acid + CoA + H(+)</text>
        <dbReference type="Rhea" id="RHEA:67680"/>
        <dbReference type="ChEBI" id="CHEBI:15377"/>
        <dbReference type="ChEBI" id="CHEBI:15378"/>
        <dbReference type="ChEBI" id="CHEBI:57287"/>
        <dbReference type="ChEBI" id="CHEBI:57560"/>
        <dbReference type="ChEBI" id="CHEBI:83139"/>
    </reaction>
</comment>